<evidence type="ECO:0000313" key="13">
    <source>
        <dbReference type="Proteomes" id="UP000231658"/>
    </source>
</evidence>
<keyword evidence="13" id="KW-1185">Reference proteome</keyword>
<dbReference type="RefSeq" id="WP_069188900.1">
    <property type="nucleotide sequence ID" value="NZ_FLYE01000023.1"/>
</dbReference>
<dbReference type="EC" id="3.6.3.29" evidence="12"/>
<evidence type="ECO:0000256" key="5">
    <source>
        <dbReference type="ARBA" id="ARBA00022741"/>
    </source>
</evidence>
<keyword evidence="6 12" id="KW-0067">ATP-binding</keyword>
<dbReference type="InterPro" id="IPR005116">
    <property type="entry name" value="Transp-assoc_OB_typ1"/>
</dbReference>
<evidence type="ECO:0000259" key="10">
    <source>
        <dbReference type="PROSITE" id="PS50893"/>
    </source>
</evidence>
<dbReference type="SUPFAM" id="SSF52540">
    <property type="entry name" value="P-loop containing nucleoside triphosphate hydrolases"/>
    <property type="match status" value="1"/>
</dbReference>
<dbReference type="InterPro" id="IPR027417">
    <property type="entry name" value="P-loop_NTPase"/>
</dbReference>
<proteinExistence type="predicted"/>
<dbReference type="InterPro" id="IPR008995">
    <property type="entry name" value="Mo/tungstate-bd_C_term_dom"/>
</dbReference>
<keyword evidence="8" id="KW-0472">Membrane</keyword>
<keyword evidence="5" id="KW-0547">Nucleotide-binding</keyword>
<keyword evidence="1" id="KW-0813">Transport</keyword>
<keyword evidence="2" id="KW-1003">Cell membrane</keyword>
<sequence length="363" mass="39956">MNDIQVRLCGKLEEFHLDVDFTIPSKGVTALFGQSGCGKTTVLRCLAGLHHMKDGELQVFGQVWQDQTQFIPAHKRAIGYVFQDANLFDHLSVKGNLLFGRKRVKQSDGLDFDEVVELLGLKDLLNRNPSTLSGGERQRVAIGRALLNAPKMLLMDEPLSALDRFSKDEIIPYLEKLNDVLDIPVIFISHDTDEVERLADHLVLMEKGCVRASGPLLDMLADPTLFIAKSAKTASVIEATIEGFDEEDQLSQLDLNGASLLVPGRVGDVGEKRRVRIAATDVSLALEEPSKTTILNVLQAKICDIHAIDEARINIVLCLGEGSKGRLIARITKRSLNSFGFEVGQSVYAQVKGVSMVERRRAG</sequence>
<dbReference type="PANTHER" id="PTHR43514:SF10">
    <property type="entry name" value="MOLYBDENUM IMPORT ATP-BINDING PROTEIN MODC 2"/>
    <property type="match status" value="1"/>
</dbReference>
<evidence type="ECO:0000256" key="6">
    <source>
        <dbReference type="ARBA" id="ARBA00022840"/>
    </source>
</evidence>
<evidence type="ECO:0000256" key="1">
    <source>
        <dbReference type="ARBA" id="ARBA00022448"/>
    </source>
</evidence>
<evidence type="ECO:0000256" key="3">
    <source>
        <dbReference type="ARBA" id="ARBA00022505"/>
    </source>
</evidence>
<keyword evidence="12" id="KW-0378">Hydrolase</keyword>
<dbReference type="InterPro" id="IPR003439">
    <property type="entry name" value="ABC_transporter-like_ATP-bd"/>
</dbReference>
<evidence type="ECO:0000256" key="8">
    <source>
        <dbReference type="ARBA" id="ARBA00023136"/>
    </source>
</evidence>
<protein>
    <submittedName>
        <fullName evidence="12">Molybdenum import ATP-binding protein ModC</fullName>
        <ecNumber evidence="12">3.6.3.29</ecNumber>
    </submittedName>
</protein>
<dbReference type="GO" id="GO:0140359">
    <property type="term" value="F:ABC-type transporter activity"/>
    <property type="evidence" value="ECO:0007669"/>
    <property type="project" value="InterPro"/>
</dbReference>
<organism evidence="12 13">
    <name type="scientific">Candidatus Terasakiella magnetica</name>
    <dbReference type="NCBI Taxonomy" id="1867952"/>
    <lineage>
        <taxon>Bacteria</taxon>
        <taxon>Pseudomonadati</taxon>
        <taxon>Pseudomonadota</taxon>
        <taxon>Alphaproteobacteria</taxon>
        <taxon>Rhodospirillales</taxon>
        <taxon>Terasakiellaceae</taxon>
        <taxon>Terasakiella</taxon>
    </lineage>
</organism>
<dbReference type="GO" id="GO:0016020">
    <property type="term" value="C:membrane"/>
    <property type="evidence" value="ECO:0007669"/>
    <property type="project" value="InterPro"/>
</dbReference>
<dbReference type="Proteomes" id="UP000231658">
    <property type="component" value="Unassembled WGS sequence"/>
</dbReference>
<evidence type="ECO:0000256" key="4">
    <source>
        <dbReference type="ARBA" id="ARBA00022519"/>
    </source>
</evidence>
<dbReference type="PROSITE" id="PS50893">
    <property type="entry name" value="ABC_TRANSPORTER_2"/>
    <property type="match status" value="1"/>
</dbReference>
<dbReference type="GO" id="GO:0015098">
    <property type="term" value="F:molybdate ion transmembrane transporter activity"/>
    <property type="evidence" value="ECO:0007669"/>
    <property type="project" value="InterPro"/>
</dbReference>
<evidence type="ECO:0000313" key="12">
    <source>
        <dbReference type="EMBL" id="SCA56836.1"/>
    </source>
</evidence>
<dbReference type="Gene3D" id="3.40.50.300">
    <property type="entry name" value="P-loop containing nucleotide triphosphate hydrolases"/>
    <property type="match status" value="1"/>
</dbReference>
<dbReference type="STRING" id="1867952.MTBPR1_30206"/>
<dbReference type="AlphaFoldDB" id="A0A1C3RHT1"/>
<feature type="domain" description="ABC transporter" evidence="10">
    <location>
        <begin position="1"/>
        <end position="232"/>
    </location>
</feature>
<dbReference type="Pfam" id="PF00005">
    <property type="entry name" value="ABC_tran"/>
    <property type="match status" value="1"/>
</dbReference>
<gene>
    <name evidence="12" type="primary">modC</name>
    <name evidence="12" type="ORF">MTBPR1_30206</name>
</gene>
<dbReference type="PROSITE" id="PS51866">
    <property type="entry name" value="MOP"/>
    <property type="match status" value="1"/>
</dbReference>
<dbReference type="InterPro" id="IPR017871">
    <property type="entry name" value="ABC_transporter-like_CS"/>
</dbReference>
<accession>A0A1C3RHT1</accession>
<dbReference type="Pfam" id="PF03459">
    <property type="entry name" value="TOBE"/>
    <property type="match status" value="1"/>
</dbReference>
<reference evidence="12 13" key="1">
    <citation type="submission" date="2016-07" db="EMBL/GenBank/DDBJ databases">
        <authorList>
            <person name="Lefevre C.T."/>
        </authorList>
    </citation>
    <scope>NUCLEOTIDE SEQUENCE [LARGE SCALE GENOMIC DNA]</scope>
    <source>
        <strain evidence="12">PR1</strain>
    </source>
</reference>
<evidence type="ECO:0000256" key="2">
    <source>
        <dbReference type="ARBA" id="ARBA00022475"/>
    </source>
</evidence>
<dbReference type="GO" id="GO:0016887">
    <property type="term" value="F:ATP hydrolysis activity"/>
    <property type="evidence" value="ECO:0007669"/>
    <property type="project" value="InterPro"/>
</dbReference>
<dbReference type="OrthoDB" id="9802264at2"/>
<dbReference type="SUPFAM" id="SSF50331">
    <property type="entry name" value="MOP-like"/>
    <property type="match status" value="1"/>
</dbReference>
<dbReference type="PANTHER" id="PTHR43514">
    <property type="entry name" value="ABC TRANSPORTER I FAMILY MEMBER 10"/>
    <property type="match status" value="1"/>
</dbReference>
<keyword evidence="7" id="KW-1278">Translocase</keyword>
<dbReference type="InterPro" id="IPR050334">
    <property type="entry name" value="Molybdenum_import_ModC"/>
</dbReference>
<dbReference type="SMART" id="SM00382">
    <property type="entry name" value="AAA"/>
    <property type="match status" value="1"/>
</dbReference>
<dbReference type="NCBIfam" id="TIGR02142">
    <property type="entry name" value="modC_ABC"/>
    <property type="match status" value="1"/>
</dbReference>
<dbReference type="EMBL" id="FLYE01000023">
    <property type="protein sequence ID" value="SCA56836.1"/>
    <property type="molecule type" value="Genomic_DNA"/>
</dbReference>
<dbReference type="InterPro" id="IPR011868">
    <property type="entry name" value="ModC_ABC_ATP-bd"/>
</dbReference>
<keyword evidence="3 9" id="KW-0500">Molybdenum</keyword>
<keyword evidence="4" id="KW-0997">Cell inner membrane</keyword>
<dbReference type="Gene3D" id="2.40.50.100">
    <property type="match status" value="1"/>
</dbReference>
<dbReference type="PROSITE" id="PS00211">
    <property type="entry name" value="ABC_TRANSPORTER_1"/>
    <property type="match status" value="1"/>
</dbReference>
<evidence type="ECO:0000256" key="7">
    <source>
        <dbReference type="ARBA" id="ARBA00022967"/>
    </source>
</evidence>
<evidence type="ECO:0000256" key="9">
    <source>
        <dbReference type="PROSITE-ProRule" id="PRU01213"/>
    </source>
</evidence>
<dbReference type="InterPro" id="IPR003593">
    <property type="entry name" value="AAA+_ATPase"/>
</dbReference>
<dbReference type="GO" id="GO:0005524">
    <property type="term" value="F:ATP binding"/>
    <property type="evidence" value="ECO:0007669"/>
    <property type="project" value="UniProtKB-KW"/>
</dbReference>
<dbReference type="InterPro" id="IPR004606">
    <property type="entry name" value="Mop_domain"/>
</dbReference>
<name>A0A1C3RHT1_9PROT</name>
<feature type="domain" description="Mop" evidence="11">
    <location>
        <begin position="291"/>
        <end position="360"/>
    </location>
</feature>
<evidence type="ECO:0000259" key="11">
    <source>
        <dbReference type="PROSITE" id="PS51866"/>
    </source>
</evidence>